<gene>
    <name evidence="1" type="ORF">TTHERM_00364310</name>
</gene>
<organism evidence="1 2">
    <name type="scientific">Tetrahymena thermophila (strain SB210)</name>
    <dbReference type="NCBI Taxonomy" id="312017"/>
    <lineage>
        <taxon>Eukaryota</taxon>
        <taxon>Sar</taxon>
        <taxon>Alveolata</taxon>
        <taxon>Ciliophora</taxon>
        <taxon>Intramacronucleata</taxon>
        <taxon>Oligohymenophorea</taxon>
        <taxon>Hymenostomatida</taxon>
        <taxon>Tetrahymenina</taxon>
        <taxon>Tetrahymenidae</taxon>
        <taxon>Tetrahymena</taxon>
    </lineage>
</organism>
<proteinExistence type="predicted"/>
<dbReference type="RefSeq" id="XP_001007443.2">
    <property type="nucleotide sequence ID" value="XM_001007443.2"/>
</dbReference>
<dbReference type="SUPFAM" id="SSF51126">
    <property type="entry name" value="Pectin lyase-like"/>
    <property type="match status" value="1"/>
</dbReference>
<keyword evidence="2" id="KW-1185">Reference proteome</keyword>
<dbReference type="GeneID" id="7842410"/>
<dbReference type="PANTHER" id="PTHR11319">
    <property type="entry name" value="G PROTEIN-COUPLED RECEPTOR-RELATED"/>
    <property type="match status" value="1"/>
</dbReference>
<dbReference type="EMBL" id="GG662855">
    <property type="protein sequence ID" value="EAR87198.2"/>
    <property type="molecule type" value="Genomic_DNA"/>
</dbReference>
<sequence length="413" mass="47260">MMIIYSINQYQQNNILASLFDDTIDILDVNFSENVLERGFALSQSEQIKIENCQFSDNKSQNGGAISFLGIQEKVQFINSLFKKNQAVSSGGAFLFVDIAMIGGGLRIIINITNFLQIPNTFPFYQNVYQNQAEIYGNDATTYPQQLVIQNANNNYQQNSYQFKFYESQNNIPQMYQQEYSRYVDIKEFQSGGQLDLRIYILDNYNRYISFQLDKLLQSQYPIEVQEELKNIQISVNNLNIEATQLIGERIIDYNQYNSSGLVFELTGLKCQLGEIIQQITKKIVICKYCSETTYSLNDPEALYDQSLKYGIKNQCNNCPSSALQCYGQFIMLKNGYWRSNNLTDEIVACDIQIDSCQAENPNNIDYCSVGYLGPLCQQCDTTGAIWKGTRYQESMIQGVCKECAKLGHIIIM</sequence>
<dbReference type="Proteomes" id="UP000009168">
    <property type="component" value="Unassembled WGS sequence"/>
</dbReference>
<dbReference type="KEGG" id="tet:TTHERM_00364310"/>
<evidence type="ECO:0000313" key="2">
    <source>
        <dbReference type="Proteomes" id="UP000009168"/>
    </source>
</evidence>
<reference evidence="2" key="1">
    <citation type="journal article" date="2006" name="PLoS Biol.">
        <title>Macronuclear genome sequence of the ciliate Tetrahymena thermophila, a model eukaryote.</title>
        <authorList>
            <person name="Eisen J.A."/>
            <person name="Coyne R.S."/>
            <person name="Wu M."/>
            <person name="Wu D."/>
            <person name="Thiagarajan M."/>
            <person name="Wortman J.R."/>
            <person name="Badger J.H."/>
            <person name="Ren Q."/>
            <person name="Amedeo P."/>
            <person name="Jones K.M."/>
            <person name="Tallon L.J."/>
            <person name="Delcher A.L."/>
            <person name="Salzberg S.L."/>
            <person name="Silva J.C."/>
            <person name="Haas B.J."/>
            <person name="Majoros W.H."/>
            <person name="Farzad M."/>
            <person name="Carlton J.M."/>
            <person name="Smith R.K. Jr."/>
            <person name="Garg J."/>
            <person name="Pearlman R.E."/>
            <person name="Karrer K.M."/>
            <person name="Sun L."/>
            <person name="Manning G."/>
            <person name="Elde N.C."/>
            <person name="Turkewitz A.P."/>
            <person name="Asai D.J."/>
            <person name="Wilkes D.E."/>
            <person name="Wang Y."/>
            <person name="Cai H."/>
            <person name="Collins K."/>
            <person name="Stewart B.A."/>
            <person name="Lee S.R."/>
            <person name="Wilamowska K."/>
            <person name="Weinberg Z."/>
            <person name="Ruzzo W.L."/>
            <person name="Wloga D."/>
            <person name="Gaertig J."/>
            <person name="Frankel J."/>
            <person name="Tsao C.-C."/>
            <person name="Gorovsky M.A."/>
            <person name="Keeling P.J."/>
            <person name="Waller R.F."/>
            <person name="Patron N.J."/>
            <person name="Cherry J.M."/>
            <person name="Stover N.A."/>
            <person name="Krieger C.J."/>
            <person name="del Toro C."/>
            <person name="Ryder H.F."/>
            <person name="Williamson S.C."/>
            <person name="Barbeau R.A."/>
            <person name="Hamilton E.P."/>
            <person name="Orias E."/>
        </authorList>
    </citation>
    <scope>NUCLEOTIDE SEQUENCE [LARGE SCALE GENOMIC DNA]</scope>
    <source>
        <strain evidence="2">SB210</strain>
    </source>
</reference>
<accession>Q22PB1</accession>
<keyword evidence="1" id="KW-0812">Transmembrane</keyword>
<protein>
    <submittedName>
        <fullName evidence="1">Transmembrane protein, putative</fullName>
    </submittedName>
</protein>
<dbReference type="PANTHER" id="PTHR11319:SF35">
    <property type="entry name" value="OUTER MEMBRANE PROTEIN PMPC-RELATED"/>
    <property type="match status" value="1"/>
</dbReference>
<evidence type="ECO:0000313" key="1">
    <source>
        <dbReference type="EMBL" id="EAR87198.2"/>
    </source>
</evidence>
<dbReference type="OrthoDB" id="5956805at2759"/>
<keyword evidence="1" id="KW-0472">Membrane</keyword>
<dbReference type="HOGENOM" id="CLU_003191_2_0_1"/>
<dbReference type="InterPro" id="IPR011050">
    <property type="entry name" value="Pectin_lyase_fold/virulence"/>
</dbReference>
<dbReference type="AlphaFoldDB" id="Q22PB1"/>
<dbReference type="InParanoid" id="Q22PB1"/>
<name>Q22PB1_TETTS</name>